<dbReference type="InterPro" id="IPR039448">
    <property type="entry name" value="Beta_helix"/>
</dbReference>
<dbReference type="Pfam" id="PF13229">
    <property type="entry name" value="Beta_helix"/>
    <property type="match status" value="1"/>
</dbReference>
<proteinExistence type="predicted"/>
<organism evidence="2 3">
    <name type="scientific">Litoribaculum gwangyangense</name>
    <dbReference type="NCBI Taxonomy" id="1130722"/>
    <lineage>
        <taxon>Bacteria</taxon>
        <taxon>Pseudomonadati</taxon>
        <taxon>Bacteroidota</taxon>
        <taxon>Flavobacteriia</taxon>
        <taxon>Flavobacteriales</taxon>
        <taxon>Flavobacteriaceae</taxon>
        <taxon>Litoribaculum</taxon>
    </lineage>
</organism>
<evidence type="ECO:0000259" key="1">
    <source>
        <dbReference type="Pfam" id="PF13229"/>
    </source>
</evidence>
<name>A0ABP9CFP1_9FLAO</name>
<dbReference type="InterPro" id="IPR011050">
    <property type="entry name" value="Pectin_lyase_fold/virulence"/>
</dbReference>
<keyword evidence="3" id="KW-1185">Reference proteome</keyword>
<protein>
    <recommendedName>
        <fullName evidence="1">Right handed beta helix domain-containing protein</fullName>
    </recommendedName>
</protein>
<dbReference type="SUPFAM" id="SSF51126">
    <property type="entry name" value="Pectin lyase-like"/>
    <property type="match status" value="1"/>
</dbReference>
<comment type="caution">
    <text evidence="2">The sequence shown here is derived from an EMBL/GenBank/DDBJ whole genome shotgun (WGS) entry which is preliminary data.</text>
</comment>
<dbReference type="Proteomes" id="UP001501433">
    <property type="component" value="Unassembled WGS sequence"/>
</dbReference>
<reference evidence="3" key="1">
    <citation type="journal article" date="2019" name="Int. J. Syst. Evol. Microbiol.">
        <title>The Global Catalogue of Microorganisms (GCM) 10K type strain sequencing project: providing services to taxonomists for standard genome sequencing and annotation.</title>
        <authorList>
            <consortium name="The Broad Institute Genomics Platform"/>
            <consortium name="The Broad Institute Genome Sequencing Center for Infectious Disease"/>
            <person name="Wu L."/>
            <person name="Ma J."/>
        </authorList>
    </citation>
    <scope>NUCLEOTIDE SEQUENCE [LARGE SCALE GENOMIC DNA]</scope>
    <source>
        <strain evidence="3">JCM 18325</strain>
    </source>
</reference>
<dbReference type="InterPro" id="IPR006626">
    <property type="entry name" value="PbH1"/>
</dbReference>
<evidence type="ECO:0000313" key="3">
    <source>
        <dbReference type="Proteomes" id="UP001501433"/>
    </source>
</evidence>
<dbReference type="InterPro" id="IPR012334">
    <property type="entry name" value="Pectin_lyas_fold"/>
</dbReference>
<feature type="domain" description="Right handed beta helix" evidence="1">
    <location>
        <begin position="212"/>
        <end position="362"/>
    </location>
</feature>
<evidence type="ECO:0000313" key="2">
    <source>
        <dbReference type="EMBL" id="GAA4809785.1"/>
    </source>
</evidence>
<dbReference type="Gene3D" id="2.160.20.10">
    <property type="entry name" value="Single-stranded right-handed beta-helix, Pectin lyase-like"/>
    <property type="match status" value="1"/>
</dbReference>
<gene>
    <name evidence="2" type="ORF">GCM10023330_15900</name>
</gene>
<accession>A0ABP9CFP1</accession>
<dbReference type="EMBL" id="BAABJW010000002">
    <property type="protein sequence ID" value="GAA4809785.1"/>
    <property type="molecule type" value="Genomic_DNA"/>
</dbReference>
<dbReference type="SMART" id="SM00710">
    <property type="entry name" value="PbH1"/>
    <property type="match status" value="8"/>
</dbReference>
<sequence>MVLSKMLLLKKVINLRYVVFLTFLLLQNNLIAKDYYVHPEKGNDSNIGTSKGKAFKTLKTISKINLLPGDRVLLASGQTYKNGLIFINKNGTVNKPIIVTTVVWNDHEIFKPAIIDFQDNLNGILIENSSFFNISHIQLTANGFNKPSKNTEMLCGILINNTQAKLMQNIVIENIIIDNVYYEHFGYERGKDEVKTANGTQKYGWGIRVINLTNHKIDNITIKNCTISNVSHTGIKLTGTNKNISNVDIKENAIKKTGGPGIQMSGVKSVQVRNNLVSHSGSQDDSRKWGRGSGLWTWGSSHVLIEKNKFLYANGPGDSAGAHIDFNCDNIVLQYNLSAYNAGGFCEILGNNYNCSYRYNISINDGHRVKGVDGAFQEGKIFWLSGYQGNKKVRKGPVNSYFYNNTIYVNDSIISKIAIDNSSKGILIANNIFYLEGGAKAVLGDQYKPDELSGDLAENVFFKNNLFIDKNNWPEDIGIIDIEPIIGNPEFTNKGGINIEDYLPTNLTLVKNKGIKIPLLQDDKIGLIPTLQLERDILGNMIKGNPSLGAIEP</sequence>